<evidence type="ECO:0000256" key="1">
    <source>
        <dbReference type="SAM" id="Coils"/>
    </source>
</evidence>
<accession>A0A0V0QS64</accession>
<dbReference type="OMA" id="WFADILQ"/>
<proteinExistence type="predicted"/>
<keyword evidence="3" id="KW-1185">Reference proteome</keyword>
<evidence type="ECO:0000313" key="2">
    <source>
        <dbReference type="EMBL" id="KRX04983.1"/>
    </source>
</evidence>
<feature type="coiled-coil region" evidence="1">
    <location>
        <begin position="41"/>
        <end position="72"/>
    </location>
</feature>
<dbReference type="Gene3D" id="1.25.40.20">
    <property type="entry name" value="Ankyrin repeat-containing domain"/>
    <property type="match status" value="1"/>
</dbReference>
<dbReference type="Proteomes" id="UP000054937">
    <property type="component" value="Unassembled WGS sequence"/>
</dbReference>
<dbReference type="OrthoDB" id="303864at2759"/>
<keyword evidence="1" id="KW-0175">Coiled coil</keyword>
<dbReference type="SUPFAM" id="SSF48403">
    <property type="entry name" value="Ankyrin repeat"/>
    <property type="match status" value="1"/>
</dbReference>
<dbReference type="AlphaFoldDB" id="A0A0V0QS64"/>
<protein>
    <submittedName>
        <fullName evidence="2">Ankyrin repeat-containing domain</fullName>
    </submittedName>
</protein>
<reference evidence="2 3" key="1">
    <citation type="journal article" date="2015" name="Sci. Rep.">
        <title>Genome of the facultative scuticociliatosis pathogen Pseudocohnilembus persalinus provides insight into its virulence through horizontal gene transfer.</title>
        <authorList>
            <person name="Xiong J."/>
            <person name="Wang G."/>
            <person name="Cheng J."/>
            <person name="Tian M."/>
            <person name="Pan X."/>
            <person name="Warren A."/>
            <person name="Jiang C."/>
            <person name="Yuan D."/>
            <person name="Miao W."/>
        </authorList>
    </citation>
    <scope>NUCLEOTIDE SEQUENCE [LARGE SCALE GENOMIC DNA]</scope>
    <source>
        <strain evidence="2">36N120E</strain>
    </source>
</reference>
<dbReference type="EMBL" id="LDAU01000110">
    <property type="protein sequence ID" value="KRX04983.1"/>
    <property type="molecule type" value="Genomic_DNA"/>
</dbReference>
<feature type="coiled-coil region" evidence="1">
    <location>
        <begin position="394"/>
        <end position="421"/>
    </location>
</feature>
<organism evidence="2 3">
    <name type="scientific">Pseudocohnilembus persalinus</name>
    <name type="common">Ciliate</name>
    <dbReference type="NCBI Taxonomy" id="266149"/>
    <lineage>
        <taxon>Eukaryota</taxon>
        <taxon>Sar</taxon>
        <taxon>Alveolata</taxon>
        <taxon>Ciliophora</taxon>
        <taxon>Intramacronucleata</taxon>
        <taxon>Oligohymenophorea</taxon>
        <taxon>Scuticociliatia</taxon>
        <taxon>Philasterida</taxon>
        <taxon>Pseudocohnilembidae</taxon>
        <taxon>Pseudocohnilembus</taxon>
    </lineage>
</organism>
<evidence type="ECO:0000313" key="3">
    <source>
        <dbReference type="Proteomes" id="UP000054937"/>
    </source>
</evidence>
<comment type="caution">
    <text evidence="2">The sequence shown here is derived from an EMBL/GenBank/DDBJ whole genome shotgun (WGS) entry which is preliminary data.</text>
</comment>
<gene>
    <name evidence="2" type="ORF">PPERSA_06617</name>
</gene>
<name>A0A0V0QS64_PSEPJ</name>
<sequence>MHQKPGRFLDFKENCFSTRSILKKQENQCKEKVWFYTPREIKNNQTIEKGLNQRLNKLQEKEKKKLLDIKQNLDSSKDLIYDKDSNTYFFQSKEYQKSERKENKNLQINQQNQKKLKNSFKNISIQNNKQLFQTSRNLYNNDIIDSSGNINCLNTSWEKNKKCSYQDCSKKKELKILQTIMNNNRFENENDKKRIEFNIQNVKLGKNVTQDCKIQVDEVEQNNNSELKAQTQFDTNKDLNIQQQQTIQNKVVFPSQRKNQIQNDLQSVKVEFDKNLEQEQPLNKPKKLNALNKFIQAAIEIKMNQKNGQAQQKSDLLLQIMNPNTKLEQNHDENQNKQQKQSKNDIAQINQQDLTQQGLFAQIFQNKNSSEKQIYINDNQKNKNINMKENKFQLQSQGYENKQLENNIDQKEEQIQKIMNRVLITMEKKPKFLKQIKKATVNKQQIRRRFISFCQMLKDHNLKPKDFIKNKVFSTKPFEKQGGKQFFEFVKQNNVQECKNMLRFNKYLLYDVNHFGMTPLVQACKLKYYIMAKELIQSGSFLDDEDMLGRSSLYFSIQNQDLQLFKLLLYSKASPWNKSGTQYEQLCIQTKNPVFVNALQQAKKMHIISKVVPFKVKDIIWNEQLSNLKKVFE</sequence>
<dbReference type="InterPro" id="IPR036770">
    <property type="entry name" value="Ankyrin_rpt-contain_sf"/>
</dbReference>
<dbReference type="InParanoid" id="A0A0V0QS64"/>